<keyword evidence="5 9" id="KW-0418">Kinase</keyword>
<evidence type="ECO:0000259" key="8">
    <source>
        <dbReference type="PROSITE" id="PS50011"/>
    </source>
</evidence>
<dbReference type="PROSITE" id="PS50011">
    <property type="entry name" value="PROTEIN_KINASE_DOM"/>
    <property type="match status" value="1"/>
</dbReference>
<dbReference type="SUPFAM" id="SSF56112">
    <property type="entry name" value="Protein kinase-like (PK-like)"/>
    <property type="match status" value="1"/>
</dbReference>
<evidence type="ECO:0000256" key="1">
    <source>
        <dbReference type="ARBA" id="ARBA00010886"/>
    </source>
</evidence>
<keyword evidence="6 7" id="KW-0067">ATP-binding</keyword>
<keyword evidence="9" id="KW-0723">Serine/threonine-protein kinase</keyword>
<dbReference type="InterPro" id="IPR000719">
    <property type="entry name" value="Prot_kinase_dom"/>
</dbReference>
<dbReference type="Proteomes" id="UP000823660">
    <property type="component" value="Unassembled WGS sequence"/>
</dbReference>
<organism evidence="9 10">
    <name type="scientific">Candidatus Cryptobacteroides faecipullorum</name>
    <dbReference type="NCBI Taxonomy" id="2840764"/>
    <lineage>
        <taxon>Bacteria</taxon>
        <taxon>Pseudomonadati</taxon>
        <taxon>Bacteroidota</taxon>
        <taxon>Bacteroidia</taxon>
        <taxon>Bacteroidales</taxon>
        <taxon>Candidatus Cryptobacteroides</taxon>
    </lineage>
</organism>
<evidence type="ECO:0000256" key="7">
    <source>
        <dbReference type="PROSITE-ProRule" id="PRU10141"/>
    </source>
</evidence>
<feature type="binding site" evidence="7">
    <location>
        <position position="54"/>
    </location>
    <ligand>
        <name>ATP</name>
        <dbReference type="ChEBI" id="CHEBI:30616"/>
    </ligand>
</feature>
<feature type="domain" description="Protein kinase" evidence="8">
    <location>
        <begin position="21"/>
        <end position="313"/>
    </location>
</feature>
<comment type="similarity">
    <text evidence="1">Belongs to the protein kinase superfamily. NEK Ser/Thr protein kinase family. NIMA subfamily.</text>
</comment>
<dbReference type="EC" id="2.7.11.1" evidence="2"/>
<dbReference type="AlphaFoldDB" id="A0A9D9I7E3"/>
<keyword evidence="3" id="KW-0808">Transferase</keyword>
<dbReference type="GO" id="GO:0004674">
    <property type="term" value="F:protein serine/threonine kinase activity"/>
    <property type="evidence" value="ECO:0007669"/>
    <property type="project" value="UniProtKB-KW"/>
</dbReference>
<evidence type="ECO:0000256" key="3">
    <source>
        <dbReference type="ARBA" id="ARBA00022679"/>
    </source>
</evidence>
<evidence type="ECO:0000256" key="2">
    <source>
        <dbReference type="ARBA" id="ARBA00012513"/>
    </source>
</evidence>
<dbReference type="PROSITE" id="PS00107">
    <property type="entry name" value="PROTEIN_KINASE_ATP"/>
    <property type="match status" value="1"/>
</dbReference>
<evidence type="ECO:0000313" key="9">
    <source>
        <dbReference type="EMBL" id="MBO8467142.1"/>
    </source>
</evidence>
<dbReference type="Pfam" id="PF00069">
    <property type="entry name" value="Pkinase"/>
    <property type="match status" value="1"/>
</dbReference>
<dbReference type="Gene3D" id="1.10.510.10">
    <property type="entry name" value="Transferase(Phosphotransferase) domain 1"/>
    <property type="match status" value="1"/>
</dbReference>
<comment type="caution">
    <text evidence="9">The sequence shown here is derived from an EMBL/GenBank/DDBJ whole genome shotgun (WGS) entry which is preliminary data.</text>
</comment>
<dbReference type="PANTHER" id="PTHR43671">
    <property type="entry name" value="SERINE/THREONINE-PROTEIN KINASE NEK"/>
    <property type="match status" value="1"/>
</dbReference>
<dbReference type="InterPro" id="IPR050660">
    <property type="entry name" value="NEK_Ser/Thr_kinase"/>
</dbReference>
<reference evidence="9" key="2">
    <citation type="journal article" date="2021" name="PeerJ">
        <title>Extensive microbial diversity within the chicken gut microbiome revealed by metagenomics and culture.</title>
        <authorList>
            <person name="Gilroy R."/>
            <person name="Ravi A."/>
            <person name="Getino M."/>
            <person name="Pursley I."/>
            <person name="Horton D.L."/>
            <person name="Alikhan N.F."/>
            <person name="Baker D."/>
            <person name="Gharbi K."/>
            <person name="Hall N."/>
            <person name="Watson M."/>
            <person name="Adriaenssens E.M."/>
            <person name="Foster-Nyarko E."/>
            <person name="Jarju S."/>
            <person name="Secka A."/>
            <person name="Antonio M."/>
            <person name="Oren A."/>
            <person name="Chaudhuri R.R."/>
            <person name="La Ragione R."/>
            <person name="Hildebrand F."/>
            <person name="Pallen M.J."/>
        </authorList>
    </citation>
    <scope>NUCLEOTIDE SEQUENCE</scope>
    <source>
        <strain evidence="9">B1-15692</strain>
    </source>
</reference>
<dbReference type="InterPro" id="IPR011009">
    <property type="entry name" value="Kinase-like_dom_sf"/>
</dbReference>
<dbReference type="EMBL" id="JADIMH010000030">
    <property type="protein sequence ID" value="MBO8467142.1"/>
    <property type="molecule type" value="Genomic_DNA"/>
</dbReference>
<sequence>MNIIRLQGDTEKRKGVYYEYDADMPPLGEGGMGRVFKGYRVVERTGERMPVAIKAIYENIPDPVIERARRESQIQLDNDNLIHMYGFVESYVKVDGDTRTRVYYHVIMELLIGVTLENLLNGITTDQNGMHIPFAQEIREQYLKDRNSCVKRIMMPVLSGLMALHDRGYIHRDIDPSNIMITIDRKIKLIDFGICKRIVSLESMDKSLTSTGSFIGKVNYAAPELVLGDIKNQNYTTDIYALGVLMFQLSTGHLPFTGTDQDILSAHLHKALPLKEIENREFRRIIRKAMDKSQQKRYATVAEFRVDLERTSLAIHDSGNGKVKVIAGLTSVAVLAGLALFLFRPEDKDADVADETSLPTAEEIYTEALSMLERKDSLLLHLAGKEKLRVLAEDSLYVPAARKYYLIQINSSDSAEVRSGYAGLLKIAKTYNDHDAIFECGLTLSKGNRFFDIPSMRQSYLDMDPDLDKANEWLYEAMNSDTTDYKSVYWAFNNLMEKKISGSLPLSGDKQILSLYKLFGRRISDRNDPIADLYRKAIQSDGETLRAWGLIE</sequence>
<evidence type="ECO:0000256" key="6">
    <source>
        <dbReference type="ARBA" id="ARBA00022840"/>
    </source>
</evidence>
<keyword evidence="4 7" id="KW-0547">Nucleotide-binding</keyword>
<dbReference type="InterPro" id="IPR017441">
    <property type="entry name" value="Protein_kinase_ATP_BS"/>
</dbReference>
<dbReference type="CDD" id="cd14014">
    <property type="entry name" value="STKc_PknB_like"/>
    <property type="match status" value="1"/>
</dbReference>
<dbReference type="SMART" id="SM00220">
    <property type="entry name" value="S_TKc"/>
    <property type="match status" value="1"/>
</dbReference>
<protein>
    <recommendedName>
        <fullName evidence="2">non-specific serine/threonine protein kinase</fullName>
        <ecNumber evidence="2">2.7.11.1</ecNumber>
    </recommendedName>
</protein>
<reference evidence="9" key="1">
    <citation type="submission" date="2020-10" db="EMBL/GenBank/DDBJ databases">
        <authorList>
            <person name="Gilroy R."/>
        </authorList>
    </citation>
    <scope>NUCLEOTIDE SEQUENCE</scope>
    <source>
        <strain evidence="9">B1-15692</strain>
    </source>
</reference>
<name>A0A9D9I7E3_9BACT</name>
<gene>
    <name evidence="9" type="ORF">IAB99_05195</name>
</gene>
<dbReference type="GO" id="GO:0005524">
    <property type="term" value="F:ATP binding"/>
    <property type="evidence" value="ECO:0007669"/>
    <property type="project" value="UniProtKB-UniRule"/>
</dbReference>
<evidence type="ECO:0000256" key="5">
    <source>
        <dbReference type="ARBA" id="ARBA00022777"/>
    </source>
</evidence>
<dbReference type="PANTHER" id="PTHR43671:SF13">
    <property type="entry name" value="SERINE_THREONINE-PROTEIN KINASE NEK2"/>
    <property type="match status" value="1"/>
</dbReference>
<accession>A0A9D9I7E3</accession>
<proteinExistence type="inferred from homology"/>
<evidence type="ECO:0000313" key="10">
    <source>
        <dbReference type="Proteomes" id="UP000823660"/>
    </source>
</evidence>
<evidence type="ECO:0000256" key="4">
    <source>
        <dbReference type="ARBA" id="ARBA00022741"/>
    </source>
</evidence>